<dbReference type="Gene3D" id="3.40.50.1100">
    <property type="match status" value="2"/>
</dbReference>
<dbReference type="FunFam" id="3.40.50.1100:FF:000005">
    <property type="entry name" value="Threonine dehydratase catabolic"/>
    <property type="match status" value="1"/>
</dbReference>
<dbReference type="GO" id="GO:0006565">
    <property type="term" value="P:L-serine catabolic process"/>
    <property type="evidence" value="ECO:0007669"/>
    <property type="project" value="TreeGrafter"/>
</dbReference>
<proteinExistence type="inferred from homology"/>
<feature type="domain" description="Tryptophan synthase beta chain-like PALP" evidence="5">
    <location>
        <begin position="21"/>
        <end position="308"/>
    </location>
</feature>
<dbReference type="Proteomes" id="UP000885759">
    <property type="component" value="Unassembled WGS sequence"/>
</dbReference>
<comment type="similarity">
    <text evidence="2">Belongs to the serine/threonine dehydratase family.</text>
</comment>
<evidence type="ECO:0000256" key="3">
    <source>
        <dbReference type="ARBA" id="ARBA00022898"/>
    </source>
</evidence>
<keyword evidence="4" id="KW-0456">Lyase</keyword>
<dbReference type="AlphaFoldDB" id="A0A7C4V7I1"/>
<protein>
    <submittedName>
        <fullName evidence="6">Threonine/serine dehydratase</fullName>
    </submittedName>
</protein>
<comment type="caution">
    <text evidence="6">The sequence shown here is derived from an EMBL/GenBank/DDBJ whole genome shotgun (WGS) entry which is preliminary data.</text>
</comment>
<evidence type="ECO:0000256" key="2">
    <source>
        <dbReference type="ARBA" id="ARBA00010869"/>
    </source>
</evidence>
<dbReference type="GO" id="GO:0003941">
    <property type="term" value="F:L-serine ammonia-lyase activity"/>
    <property type="evidence" value="ECO:0007669"/>
    <property type="project" value="TreeGrafter"/>
</dbReference>
<name>A0A7C4V7I1_9DEIN</name>
<dbReference type="EMBL" id="DRPZ01000208">
    <property type="protein sequence ID" value="HGY09989.1"/>
    <property type="molecule type" value="Genomic_DNA"/>
</dbReference>
<gene>
    <name evidence="6" type="ORF">ENK37_08070</name>
</gene>
<dbReference type="GO" id="GO:0004794">
    <property type="term" value="F:threonine deaminase activity"/>
    <property type="evidence" value="ECO:0007669"/>
    <property type="project" value="TreeGrafter"/>
</dbReference>
<dbReference type="SUPFAM" id="SSF53686">
    <property type="entry name" value="Tryptophan synthase beta subunit-like PLP-dependent enzymes"/>
    <property type="match status" value="1"/>
</dbReference>
<dbReference type="GO" id="GO:0006567">
    <property type="term" value="P:L-threonine catabolic process"/>
    <property type="evidence" value="ECO:0007669"/>
    <property type="project" value="TreeGrafter"/>
</dbReference>
<keyword evidence="3" id="KW-0663">Pyridoxal phosphate</keyword>
<sequence>MPEDDLPVNFSDVLAARRRIAPYLRPTPTHRYPSLDRELGLEVWVKHENHQPVGAFKVRGGVNLIARMPAEQRAAGVIAASTGNHGQSVAFAARLFGVRAIVAVPEGANPTKVQAMRDLGAEVVVHGESYDDARLWVEEEAARRGYRYIHSGNEPDLIAGVGTLTFEMLEVQPELDVLFVPVGGGSGAAGAAIVAGALRPGLRVVGVQAEGAPAAYLSWKQGRPVEAPARTFAEGLATGVPFELPQRILRARLDDFVLVSDADIQAAVRLYLEHTHNLAEGAGAAALAAARRHADTLRGRRVGVVLSGGNLSPEQLREVLGCA</sequence>
<dbReference type="Pfam" id="PF00291">
    <property type="entry name" value="PALP"/>
    <property type="match status" value="1"/>
</dbReference>
<evidence type="ECO:0000313" key="6">
    <source>
        <dbReference type="EMBL" id="HGY09989.1"/>
    </source>
</evidence>
<dbReference type="GO" id="GO:0009097">
    <property type="term" value="P:isoleucine biosynthetic process"/>
    <property type="evidence" value="ECO:0007669"/>
    <property type="project" value="TreeGrafter"/>
</dbReference>
<dbReference type="PANTHER" id="PTHR48078">
    <property type="entry name" value="THREONINE DEHYDRATASE, MITOCHONDRIAL-RELATED"/>
    <property type="match status" value="1"/>
</dbReference>
<accession>A0A7C4V7I1</accession>
<reference evidence="6" key="1">
    <citation type="journal article" date="2020" name="mSystems">
        <title>Genome- and Community-Level Interaction Insights into Carbon Utilization and Element Cycling Functions of Hydrothermarchaeota in Hydrothermal Sediment.</title>
        <authorList>
            <person name="Zhou Z."/>
            <person name="Liu Y."/>
            <person name="Xu W."/>
            <person name="Pan J."/>
            <person name="Luo Z.H."/>
            <person name="Li M."/>
        </authorList>
    </citation>
    <scope>NUCLEOTIDE SEQUENCE [LARGE SCALE GENOMIC DNA]</scope>
    <source>
        <strain evidence="6">HyVt-570</strain>
    </source>
</reference>
<organism evidence="6">
    <name type="scientific">Oceanithermus profundus</name>
    <dbReference type="NCBI Taxonomy" id="187137"/>
    <lineage>
        <taxon>Bacteria</taxon>
        <taxon>Thermotogati</taxon>
        <taxon>Deinococcota</taxon>
        <taxon>Deinococci</taxon>
        <taxon>Thermales</taxon>
        <taxon>Thermaceae</taxon>
        <taxon>Oceanithermus</taxon>
    </lineage>
</organism>
<dbReference type="PANTHER" id="PTHR48078:SF7">
    <property type="entry name" value="BLL6502 PROTEIN"/>
    <property type="match status" value="1"/>
</dbReference>
<evidence type="ECO:0000256" key="4">
    <source>
        <dbReference type="ARBA" id="ARBA00023239"/>
    </source>
</evidence>
<dbReference type="CDD" id="cd01562">
    <property type="entry name" value="Thr-dehyd"/>
    <property type="match status" value="1"/>
</dbReference>
<evidence type="ECO:0000259" key="5">
    <source>
        <dbReference type="Pfam" id="PF00291"/>
    </source>
</evidence>
<dbReference type="InterPro" id="IPR050147">
    <property type="entry name" value="Ser/Thr_Dehydratase"/>
</dbReference>
<evidence type="ECO:0000256" key="1">
    <source>
        <dbReference type="ARBA" id="ARBA00001933"/>
    </source>
</evidence>
<comment type="cofactor">
    <cofactor evidence="1">
        <name>pyridoxal 5'-phosphate</name>
        <dbReference type="ChEBI" id="CHEBI:597326"/>
    </cofactor>
</comment>
<dbReference type="InterPro" id="IPR001926">
    <property type="entry name" value="TrpB-like_PALP"/>
</dbReference>
<dbReference type="InterPro" id="IPR036052">
    <property type="entry name" value="TrpB-like_PALP_sf"/>
</dbReference>